<reference evidence="3" key="1">
    <citation type="submission" date="2018-04" db="EMBL/GenBank/DDBJ databases">
        <authorList>
            <person name="Liu S."/>
            <person name="Wang Z."/>
            <person name="Li J."/>
        </authorList>
    </citation>
    <scope>NUCLEOTIDE SEQUENCE [LARGE SCALE GENOMIC DNA]</scope>
    <source>
        <strain evidence="3">2189</strain>
    </source>
</reference>
<evidence type="ECO:0000313" key="3">
    <source>
        <dbReference type="Proteomes" id="UP000244989"/>
    </source>
</evidence>
<evidence type="ECO:0000256" key="1">
    <source>
        <dbReference type="SAM" id="Phobius"/>
    </source>
</evidence>
<sequence>MAYETDSLNRRTLGPVVASAVVGVALGVVGVIGVSLFSGQNTVPQGNAVPAEQALMGSPEYGSRE</sequence>
<dbReference type="Proteomes" id="UP000244989">
    <property type="component" value="Unassembled WGS sequence"/>
</dbReference>
<dbReference type="RefSeq" id="WP_108432368.1">
    <property type="nucleotide sequence ID" value="NZ_CP026947.1"/>
</dbReference>
<protein>
    <submittedName>
        <fullName evidence="2">DUF2613 domain-containing protein</fullName>
    </submittedName>
</protein>
<evidence type="ECO:0000313" key="2">
    <source>
        <dbReference type="EMBL" id="PWC02180.1"/>
    </source>
</evidence>
<dbReference type="EMBL" id="QEEZ01000005">
    <property type="protein sequence ID" value="PWC02180.1"/>
    <property type="molecule type" value="Genomic_DNA"/>
</dbReference>
<dbReference type="Pfam" id="PF11021">
    <property type="entry name" value="DUF2613"/>
    <property type="match status" value="1"/>
</dbReference>
<gene>
    <name evidence="2" type="ORF">DF222_03590</name>
</gene>
<keyword evidence="1" id="KW-0472">Membrane</keyword>
<keyword evidence="3" id="KW-1185">Reference proteome</keyword>
<name>A0A2U1T846_9CORY</name>
<organism evidence="2 3">
    <name type="scientific">Corynebacterium yudongzhengii</name>
    <dbReference type="NCBI Taxonomy" id="2080740"/>
    <lineage>
        <taxon>Bacteria</taxon>
        <taxon>Bacillati</taxon>
        <taxon>Actinomycetota</taxon>
        <taxon>Actinomycetes</taxon>
        <taxon>Mycobacteriales</taxon>
        <taxon>Corynebacteriaceae</taxon>
        <taxon>Corynebacterium</taxon>
    </lineage>
</organism>
<proteinExistence type="predicted"/>
<comment type="caution">
    <text evidence="2">The sequence shown here is derived from an EMBL/GenBank/DDBJ whole genome shotgun (WGS) entry which is preliminary data.</text>
</comment>
<accession>A0A2U1T846</accession>
<dbReference type="KEGG" id="cyz:C3B44_10805"/>
<dbReference type="InterPro" id="IPR022566">
    <property type="entry name" value="DUF2613"/>
</dbReference>
<feature type="transmembrane region" description="Helical" evidence="1">
    <location>
        <begin position="12"/>
        <end position="37"/>
    </location>
</feature>
<dbReference type="AlphaFoldDB" id="A0A2U1T846"/>
<keyword evidence="1" id="KW-1133">Transmembrane helix</keyword>
<keyword evidence="1" id="KW-0812">Transmembrane</keyword>